<evidence type="ECO:0000313" key="2">
    <source>
        <dbReference type="EMBL" id="EPS35555.1"/>
    </source>
</evidence>
<dbReference type="OrthoDB" id="10640825at2759"/>
<dbReference type="Pfam" id="PF00646">
    <property type="entry name" value="F-box"/>
    <property type="match status" value="1"/>
</dbReference>
<organism evidence="2 3">
    <name type="scientific">Dactylellina haptotyla (strain CBS 200.50)</name>
    <name type="common">Nematode-trapping fungus</name>
    <name type="synonym">Monacrosporium haptotylum</name>
    <dbReference type="NCBI Taxonomy" id="1284197"/>
    <lineage>
        <taxon>Eukaryota</taxon>
        <taxon>Fungi</taxon>
        <taxon>Dikarya</taxon>
        <taxon>Ascomycota</taxon>
        <taxon>Pezizomycotina</taxon>
        <taxon>Orbiliomycetes</taxon>
        <taxon>Orbiliales</taxon>
        <taxon>Orbiliaceae</taxon>
        <taxon>Dactylellina</taxon>
    </lineage>
</organism>
<comment type="caution">
    <text evidence="2">The sequence shown here is derived from an EMBL/GenBank/DDBJ whole genome shotgun (WGS) entry which is preliminary data.</text>
</comment>
<evidence type="ECO:0000259" key="1">
    <source>
        <dbReference type="PROSITE" id="PS50181"/>
    </source>
</evidence>
<dbReference type="Proteomes" id="UP000015100">
    <property type="component" value="Unassembled WGS sequence"/>
</dbReference>
<sequence length="439" mass="49500">MSSAILLSLPTEILLSIFELATPQDLNAFSLCSKKTELFARPILFKKIIITETSIAAFNGGGLAHLKATVQHVSFGDTLTYDRNNSIRLARVYSDSICLFPNVSSIRITLATGNTSFDRDFEQIYYRGVFTILAKKSPTVYGNLKSMNLDCAIPYGNPVGGFRNEEQVDFTQLFQDADNHDPAAGPTNDQIPNRSLAEAEYPTKLEEITIRTNLFALGPKGRNIQSTLLSLCARTLKRLTILANLENMILPRDSEGRRRDASSFSVFPTLEELEIATNDNVVPGLYLDITEMFPNLRVLKVDGLSDKKDFSGPDEMVYSELMGLKKLRSVKLLWPGPRFGESVETQQLKMSIPRWIENGLDKLEHVEFWVRRGGIFNFWLESVECKVQRKGDEREFIWGESVNISEGFSREMIQYNQDGQDGWPSGLRCHQKNGVTFVL</sequence>
<reference evidence="2 3" key="1">
    <citation type="journal article" date="2013" name="PLoS Genet.">
        <title>Genomic mechanisms accounting for the adaptation to parasitism in nematode-trapping fungi.</title>
        <authorList>
            <person name="Meerupati T."/>
            <person name="Andersson K.M."/>
            <person name="Friman E."/>
            <person name="Kumar D."/>
            <person name="Tunlid A."/>
            <person name="Ahren D."/>
        </authorList>
    </citation>
    <scope>NUCLEOTIDE SEQUENCE [LARGE SCALE GENOMIC DNA]</scope>
    <source>
        <strain evidence="2 3">CBS 200.50</strain>
    </source>
</reference>
<name>S7ZXR6_DACHA</name>
<dbReference type="PROSITE" id="PS50181">
    <property type="entry name" value="FBOX"/>
    <property type="match status" value="1"/>
</dbReference>
<evidence type="ECO:0000313" key="3">
    <source>
        <dbReference type="Proteomes" id="UP000015100"/>
    </source>
</evidence>
<feature type="domain" description="F-box" evidence="1">
    <location>
        <begin position="3"/>
        <end position="48"/>
    </location>
</feature>
<dbReference type="HOGENOM" id="CLU_687008_0_0_1"/>
<keyword evidence="3" id="KW-1185">Reference proteome</keyword>
<dbReference type="AlphaFoldDB" id="S7ZXR6"/>
<dbReference type="EMBL" id="AQGS01001127">
    <property type="protein sequence ID" value="EPS35555.1"/>
    <property type="molecule type" value="Genomic_DNA"/>
</dbReference>
<dbReference type="CDD" id="cd09917">
    <property type="entry name" value="F-box_SF"/>
    <property type="match status" value="1"/>
</dbReference>
<reference evidence="3" key="2">
    <citation type="submission" date="2013-04" db="EMBL/GenBank/DDBJ databases">
        <title>Genomic mechanisms accounting for the adaptation to parasitism in nematode-trapping fungi.</title>
        <authorList>
            <person name="Ahren D.G."/>
        </authorList>
    </citation>
    <scope>NUCLEOTIDE SEQUENCE [LARGE SCALE GENOMIC DNA]</scope>
    <source>
        <strain evidence="3">CBS 200.50</strain>
    </source>
</reference>
<gene>
    <name evidence="2" type="ORF">H072_11119</name>
</gene>
<dbReference type="InterPro" id="IPR001810">
    <property type="entry name" value="F-box_dom"/>
</dbReference>
<protein>
    <recommendedName>
        <fullName evidence="1">F-box domain-containing protein</fullName>
    </recommendedName>
</protein>
<accession>S7ZXR6</accession>
<proteinExistence type="predicted"/>